<comment type="caution">
    <text evidence="1">The sequence shown here is derived from an EMBL/GenBank/DDBJ whole genome shotgun (WGS) entry which is preliminary data.</text>
</comment>
<organism evidence="1 2">
    <name type="scientific">Methyloceanibacter stevinii</name>
    <dbReference type="NCBI Taxonomy" id="1774970"/>
    <lineage>
        <taxon>Bacteria</taxon>
        <taxon>Pseudomonadati</taxon>
        <taxon>Pseudomonadota</taxon>
        <taxon>Alphaproteobacteria</taxon>
        <taxon>Hyphomicrobiales</taxon>
        <taxon>Hyphomicrobiaceae</taxon>
        <taxon>Methyloceanibacter</taxon>
    </lineage>
</organism>
<evidence type="ECO:0000313" key="1">
    <source>
        <dbReference type="EMBL" id="ODR94717.1"/>
    </source>
</evidence>
<dbReference type="AlphaFoldDB" id="A0A1E3VMG9"/>
<protein>
    <recommendedName>
        <fullName evidence="3">Phage tail protein</fullName>
    </recommendedName>
</protein>
<evidence type="ECO:0000313" key="2">
    <source>
        <dbReference type="Proteomes" id="UP000094172"/>
    </source>
</evidence>
<sequence>MPDDRDGLYVVIGGDIAPLRAALADASRLSASFAGNLTGAFTDATLKGRELSDVVRSLALSLSQNTLEAALAPISRTFGDALSGLVTGAGLGSTLPVPFAKGGVISSPMTFPLGHGAPHGLAGEAGPEAVLPLARGKDGRLGVQADGAARAVNVTFNVTTPDAESFRRSEGQIAAMLSRTVGRGQRNL</sequence>
<proteinExistence type="predicted"/>
<keyword evidence="2" id="KW-1185">Reference proteome</keyword>
<accession>A0A1E3VMG9</accession>
<gene>
    <name evidence="1" type="ORF">AUC70_08925</name>
</gene>
<reference evidence="1 2" key="1">
    <citation type="journal article" date="2016" name="Environ. Microbiol.">
        <title>New Methyloceanibacter diversity from North Sea sediments includes methanotroph containing solely the soluble methane monooxygenase.</title>
        <authorList>
            <person name="Vekeman B."/>
            <person name="Kerckhof F.M."/>
            <person name="Cremers G."/>
            <person name="de Vos P."/>
            <person name="Vandamme P."/>
            <person name="Boon N."/>
            <person name="Op den Camp H.J."/>
            <person name="Heylen K."/>
        </authorList>
    </citation>
    <scope>NUCLEOTIDE SEQUENCE [LARGE SCALE GENOMIC DNA]</scope>
    <source>
        <strain evidence="1 2">R-67176</strain>
    </source>
</reference>
<dbReference type="RefSeq" id="WP_069445072.1">
    <property type="nucleotide sequence ID" value="NZ_LPWE01000012.1"/>
</dbReference>
<name>A0A1E3VMG9_9HYPH</name>
<dbReference type="Proteomes" id="UP000094172">
    <property type="component" value="Unassembled WGS sequence"/>
</dbReference>
<dbReference type="EMBL" id="LPWE01000012">
    <property type="protein sequence ID" value="ODR94717.1"/>
    <property type="molecule type" value="Genomic_DNA"/>
</dbReference>
<dbReference type="STRING" id="1774970.AUC70_08925"/>
<evidence type="ECO:0008006" key="3">
    <source>
        <dbReference type="Google" id="ProtNLM"/>
    </source>
</evidence>